<keyword evidence="4" id="KW-1185">Reference proteome</keyword>
<dbReference type="EMBL" id="GG745362">
    <property type="protein sequence ID" value="KNE69739.1"/>
    <property type="molecule type" value="Genomic_DNA"/>
</dbReference>
<proteinExistence type="predicted"/>
<feature type="transmembrane region" description="Helical" evidence="2">
    <location>
        <begin position="176"/>
        <end position="199"/>
    </location>
</feature>
<organism evidence="3 4">
    <name type="scientific">Allomyces macrogynus (strain ATCC 38327)</name>
    <name type="common">Allomyces javanicus var. macrogynus</name>
    <dbReference type="NCBI Taxonomy" id="578462"/>
    <lineage>
        <taxon>Eukaryota</taxon>
        <taxon>Fungi</taxon>
        <taxon>Fungi incertae sedis</taxon>
        <taxon>Blastocladiomycota</taxon>
        <taxon>Blastocladiomycetes</taxon>
        <taxon>Blastocladiales</taxon>
        <taxon>Blastocladiaceae</taxon>
        <taxon>Allomyces</taxon>
    </lineage>
</organism>
<gene>
    <name evidence="3" type="ORF">AMAG_14281</name>
</gene>
<feature type="region of interest" description="Disordered" evidence="1">
    <location>
        <begin position="285"/>
        <end position="334"/>
    </location>
</feature>
<evidence type="ECO:0000313" key="4">
    <source>
        <dbReference type="Proteomes" id="UP000054350"/>
    </source>
</evidence>
<evidence type="ECO:0000313" key="3">
    <source>
        <dbReference type="EMBL" id="KNE69739.1"/>
    </source>
</evidence>
<name>A0A0L0T5A5_ALLM3</name>
<evidence type="ECO:0000256" key="1">
    <source>
        <dbReference type="SAM" id="MobiDB-lite"/>
    </source>
</evidence>
<dbReference type="AlphaFoldDB" id="A0A0L0T5A5"/>
<dbReference type="Proteomes" id="UP000054350">
    <property type="component" value="Unassembled WGS sequence"/>
</dbReference>
<feature type="compositionally biased region" description="Gly residues" evidence="1">
    <location>
        <begin position="304"/>
        <end position="315"/>
    </location>
</feature>
<feature type="transmembrane region" description="Helical" evidence="2">
    <location>
        <begin position="45"/>
        <end position="63"/>
    </location>
</feature>
<feature type="transmembrane region" description="Helical" evidence="2">
    <location>
        <begin position="72"/>
        <end position="96"/>
    </location>
</feature>
<reference evidence="4" key="2">
    <citation type="submission" date="2009-11" db="EMBL/GenBank/DDBJ databases">
        <title>The Genome Sequence of Allomyces macrogynus strain ATCC 38327.</title>
        <authorList>
            <consortium name="The Broad Institute Genome Sequencing Platform"/>
            <person name="Russ C."/>
            <person name="Cuomo C."/>
            <person name="Shea T."/>
            <person name="Young S.K."/>
            <person name="Zeng Q."/>
            <person name="Koehrsen M."/>
            <person name="Haas B."/>
            <person name="Borodovsky M."/>
            <person name="Guigo R."/>
            <person name="Alvarado L."/>
            <person name="Berlin A."/>
            <person name="Borenstein D."/>
            <person name="Chen Z."/>
            <person name="Engels R."/>
            <person name="Freedman E."/>
            <person name="Gellesch M."/>
            <person name="Goldberg J."/>
            <person name="Griggs A."/>
            <person name="Gujja S."/>
            <person name="Heiman D."/>
            <person name="Hepburn T."/>
            <person name="Howarth C."/>
            <person name="Jen D."/>
            <person name="Larson L."/>
            <person name="Lewis B."/>
            <person name="Mehta T."/>
            <person name="Park D."/>
            <person name="Pearson M."/>
            <person name="Roberts A."/>
            <person name="Saif S."/>
            <person name="Shenoy N."/>
            <person name="Sisk P."/>
            <person name="Stolte C."/>
            <person name="Sykes S."/>
            <person name="Walk T."/>
            <person name="White J."/>
            <person name="Yandava C."/>
            <person name="Burger G."/>
            <person name="Gray M.W."/>
            <person name="Holland P.W.H."/>
            <person name="King N."/>
            <person name="Lang F.B.F."/>
            <person name="Roger A.J."/>
            <person name="Ruiz-Trillo I."/>
            <person name="Lander E."/>
            <person name="Nusbaum C."/>
        </authorList>
    </citation>
    <scope>NUCLEOTIDE SEQUENCE [LARGE SCALE GENOMIC DNA]</scope>
    <source>
        <strain evidence="4">ATCC 38327</strain>
    </source>
</reference>
<keyword evidence="2" id="KW-0812">Transmembrane</keyword>
<keyword evidence="2" id="KW-0472">Membrane</keyword>
<keyword evidence="2" id="KW-1133">Transmembrane helix</keyword>
<protein>
    <recommendedName>
        <fullName evidence="5">G-protein coupled receptors family 1 profile domain-containing protein</fullName>
    </recommendedName>
</protein>
<accession>A0A0L0T5A5</accession>
<evidence type="ECO:0000256" key="2">
    <source>
        <dbReference type="SAM" id="Phobius"/>
    </source>
</evidence>
<reference evidence="3 4" key="1">
    <citation type="submission" date="2009-11" db="EMBL/GenBank/DDBJ databases">
        <title>Annotation of Allomyces macrogynus ATCC 38327.</title>
        <authorList>
            <consortium name="The Broad Institute Genome Sequencing Platform"/>
            <person name="Russ C."/>
            <person name="Cuomo C."/>
            <person name="Burger G."/>
            <person name="Gray M.W."/>
            <person name="Holland P.W.H."/>
            <person name="King N."/>
            <person name="Lang F.B.F."/>
            <person name="Roger A.J."/>
            <person name="Ruiz-Trillo I."/>
            <person name="Young S.K."/>
            <person name="Zeng Q."/>
            <person name="Gargeya S."/>
            <person name="Fitzgerald M."/>
            <person name="Haas B."/>
            <person name="Abouelleil A."/>
            <person name="Alvarado L."/>
            <person name="Arachchi H.M."/>
            <person name="Berlin A."/>
            <person name="Chapman S.B."/>
            <person name="Gearin G."/>
            <person name="Goldberg J."/>
            <person name="Griggs A."/>
            <person name="Gujja S."/>
            <person name="Hansen M."/>
            <person name="Heiman D."/>
            <person name="Howarth C."/>
            <person name="Larimer J."/>
            <person name="Lui A."/>
            <person name="MacDonald P.J.P."/>
            <person name="McCowen C."/>
            <person name="Montmayeur A."/>
            <person name="Murphy C."/>
            <person name="Neiman D."/>
            <person name="Pearson M."/>
            <person name="Priest M."/>
            <person name="Roberts A."/>
            <person name="Saif S."/>
            <person name="Shea T."/>
            <person name="Sisk P."/>
            <person name="Stolte C."/>
            <person name="Sykes S."/>
            <person name="Wortman J."/>
            <person name="Nusbaum C."/>
            <person name="Birren B."/>
        </authorList>
    </citation>
    <scope>NUCLEOTIDE SEQUENCE [LARGE SCALE GENOMIC DNA]</scope>
    <source>
        <strain evidence="3 4">ATCC 38327</strain>
    </source>
</reference>
<evidence type="ECO:0008006" key="5">
    <source>
        <dbReference type="Google" id="ProtNLM"/>
    </source>
</evidence>
<dbReference type="VEuPathDB" id="FungiDB:AMAG_14281"/>
<feature type="transmembrane region" description="Helical" evidence="2">
    <location>
        <begin position="141"/>
        <end position="164"/>
    </location>
</feature>
<feature type="compositionally biased region" description="Low complexity" evidence="1">
    <location>
        <begin position="285"/>
        <end position="303"/>
    </location>
</feature>
<feature type="transmembrane region" description="Helical" evidence="2">
    <location>
        <begin position="102"/>
        <end position="121"/>
    </location>
</feature>
<sequence>MGLSRHAAWPWLISTGPGHGPNLALRAGAVARGITGDTFEWSPSTFLWTLLLAIYASTTWRALRLFAIKRSWFYAGILVLIAMQLYDINFTLFCLFQPACPAANWVLDYLACMINMVLFSIMNLQRYRQLAGSLWPRVTTILWISTILFSIYWIAFMIYGWVFVARNNYFGDDQVYQLFAAGYLFDAALNTALSLAFLVRLQHLTRANHLRRTGFNKYMLRAQTLLIVEAGTLTVANLIHLFDATFDPLWLLVYFSQSVRMSAYCALLQLLTKIMVQRLPTSPTAAATNNTESHLASSITTSSQGGGQSSSGGGTTARAPGSLLKPSNGPAVGHAPSVRIVEVVEK</sequence>
<dbReference type="OrthoDB" id="5545402at2759"/>
<feature type="transmembrane region" description="Helical" evidence="2">
    <location>
        <begin position="248"/>
        <end position="271"/>
    </location>
</feature>
<feature type="transmembrane region" description="Helical" evidence="2">
    <location>
        <begin position="220"/>
        <end position="242"/>
    </location>
</feature>